<dbReference type="Pfam" id="PF05970">
    <property type="entry name" value="PIF1"/>
    <property type="match status" value="1"/>
</dbReference>
<accession>A0ABW5J9H5</accession>
<evidence type="ECO:0000256" key="3">
    <source>
        <dbReference type="ARBA" id="ARBA00022801"/>
    </source>
</evidence>
<keyword evidence="3" id="KW-0378">Hydrolase</keyword>
<comment type="caution">
    <text evidence="11">The sequence shown here is derived from an EMBL/GenBank/DDBJ whole genome shotgun (WGS) entry which is preliminary data.</text>
</comment>
<keyword evidence="1" id="KW-0547">Nucleotide-binding</keyword>
<dbReference type="Proteomes" id="UP001597510">
    <property type="component" value="Unassembled WGS sequence"/>
</dbReference>
<dbReference type="PANTHER" id="PTHR47642">
    <property type="entry name" value="ATP-DEPENDENT DNA HELICASE"/>
    <property type="match status" value="1"/>
</dbReference>
<evidence type="ECO:0000256" key="1">
    <source>
        <dbReference type="ARBA" id="ARBA00022741"/>
    </source>
</evidence>
<evidence type="ECO:0000256" key="4">
    <source>
        <dbReference type="ARBA" id="ARBA00022806"/>
    </source>
</evidence>
<dbReference type="EMBL" id="JBHULC010000015">
    <property type="protein sequence ID" value="MFD2522225.1"/>
    <property type="molecule type" value="Genomic_DNA"/>
</dbReference>
<dbReference type="PANTHER" id="PTHR47642:SF5">
    <property type="entry name" value="ATP-DEPENDENT DNA HELICASE"/>
    <property type="match status" value="1"/>
</dbReference>
<evidence type="ECO:0000313" key="11">
    <source>
        <dbReference type="EMBL" id="MFD2522225.1"/>
    </source>
</evidence>
<proteinExistence type="predicted"/>
<protein>
    <submittedName>
        <fullName evidence="11">ATP-dependent RecD-like DNA helicase</fullName>
    </submittedName>
</protein>
<evidence type="ECO:0000259" key="10">
    <source>
        <dbReference type="Pfam" id="PF21530"/>
    </source>
</evidence>
<dbReference type="Gene3D" id="3.40.50.300">
    <property type="entry name" value="P-loop containing nucleotide triphosphate hydrolases"/>
    <property type="match status" value="2"/>
</dbReference>
<gene>
    <name evidence="11" type="ORF">ACFSR2_15095</name>
</gene>
<evidence type="ECO:0000256" key="5">
    <source>
        <dbReference type="ARBA" id="ARBA00022840"/>
    </source>
</evidence>
<dbReference type="Gene3D" id="2.30.30.940">
    <property type="match status" value="1"/>
</dbReference>
<sequence length="471" mass="54419">MQGLIVLGVFVLVVALCFYLYSRQKDAFVLTDEFKDILHILDNTSESIFISGKAGTGKSSLLQYFTARTDKKFVVLAPTGIAAMNIKGQTVHSFFKLPPRLIQADKLKPEYSRNALYENLDMVIIDEVSMISANLMEAIDMALRLNRNRHNEPFGGVQMVFIGDLFQLPPVVKSDLQAYYAATYGGNYFFDSPVFKTDFSYHRKELTHIFRQKDERFKKVLNRIRINEARFDDFVLLNARHRDNVGDNNSSIFLTTTNRNVKRINKENLENLSGKEYIFEAVLTGKLRDEFERLKEQLATKKISDTEFEDEIEVKFPTNVFLKLKIGAQVMMLKNDGLKRWVNGTVGHITRLTDREVWVEIDGHSYRMEQETWQDISYQYDAKRKEIKENIKGTFTQFPIKLAWAMTIHKSQGKTFDKVVIDIGTGAFSHGQTYVALSRCKTLEGIVLTKEIRPSDVIVDERVIQYYKKKR</sequence>
<dbReference type="InterPro" id="IPR049163">
    <property type="entry name" value="Pif1-like_2B_dom"/>
</dbReference>
<name>A0ABW5J9H5_9BACT</name>
<reference evidence="12" key="1">
    <citation type="journal article" date="2019" name="Int. J. Syst. Evol. Microbiol.">
        <title>The Global Catalogue of Microorganisms (GCM) 10K type strain sequencing project: providing services to taxonomists for standard genome sequencing and annotation.</title>
        <authorList>
            <consortium name="The Broad Institute Genomics Platform"/>
            <consortium name="The Broad Institute Genome Sequencing Center for Infectious Disease"/>
            <person name="Wu L."/>
            <person name="Ma J."/>
        </authorList>
    </citation>
    <scope>NUCLEOTIDE SEQUENCE [LARGE SCALE GENOMIC DNA]</scope>
    <source>
        <strain evidence="12">KCTC 52344</strain>
    </source>
</reference>
<organism evidence="11 12">
    <name type="scientific">Emticicia soli</name>
    <dbReference type="NCBI Taxonomy" id="2027878"/>
    <lineage>
        <taxon>Bacteria</taxon>
        <taxon>Pseudomonadati</taxon>
        <taxon>Bacteroidota</taxon>
        <taxon>Cytophagia</taxon>
        <taxon>Cytophagales</taxon>
        <taxon>Leadbetterellaceae</taxon>
        <taxon>Emticicia</taxon>
    </lineage>
</organism>
<evidence type="ECO:0000256" key="8">
    <source>
        <dbReference type="ARBA" id="ARBA00023235"/>
    </source>
</evidence>
<dbReference type="CDD" id="cd18809">
    <property type="entry name" value="SF1_C_RecD"/>
    <property type="match status" value="1"/>
</dbReference>
<keyword evidence="2" id="KW-0227">DNA damage</keyword>
<evidence type="ECO:0000313" key="12">
    <source>
        <dbReference type="Proteomes" id="UP001597510"/>
    </source>
</evidence>
<evidence type="ECO:0000256" key="7">
    <source>
        <dbReference type="ARBA" id="ARBA00023204"/>
    </source>
</evidence>
<dbReference type="Pfam" id="PF21530">
    <property type="entry name" value="Pif1_2B_dom"/>
    <property type="match status" value="1"/>
</dbReference>
<dbReference type="SUPFAM" id="SSF52540">
    <property type="entry name" value="P-loop containing nucleoside triphosphate hydrolases"/>
    <property type="match status" value="2"/>
</dbReference>
<keyword evidence="12" id="KW-1185">Reference proteome</keyword>
<evidence type="ECO:0000256" key="6">
    <source>
        <dbReference type="ARBA" id="ARBA00023125"/>
    </source>
</evidence>
<keyword evidence="8" id="KW-0413">Isomerase</keyword>
<dbReference type="InterPro" id="IPR027417">
    <property type="entry name" value="P-loop_NTPase"/>
</dbReference>
<feature type="domain" description="DNA helicase Pif1-like DEAD-box helicase" evidence="9">
    <location>
        <begin position="39"/>
        <end position="177"/>
    </location>
</feature>
<dbReference type="RefSeq" id="WP_340240824.1">
    <property type="nucleotide sequence ID" value="NZ_JBBEWC010000026.1"/>
</dbReference>
<feature type="domain" description="DNA helicase Pif1-like 2B" evidence="10">
    <location>
        <begin position="307"/>
        <end position="352"/>
    </location>
</feature>
<keyword evidence="7" id="KW-0234">DNA repair</keyword>
<dbReference type="InterPro" id="IPR010285">
    <property type="entry name" value="DNA_helicase_pif1-like_DEAD"/>
</dbReference>
<keyword evidence="6" id="KW-0238">DNA-binding</keyword>
<evidence type="ECO:0000259" key="9">
    <source>
        <dbReference type="Pfam" id="PF05970"/>
    </source>
</evidence>
<keyword evidence="4" id="KW-0347">Helicase</keyword>
<evidence type="ECO:0000256" key="2">
    <source>
        <dbReference type="ARBA" id="ARBA00022763"/>
    </source>
</evidence>
<dbReference type="InterPro" id="IPR051055">
    <property type="entry name" value="PIF1_helicase"/>
</dbReference>
<keyword evidence="5" id="KW-0067">ATP-binding</keyword>